<evidence type="ECO:0008006" key="3">
    <source>
        <dbReference type="Google" id="ProtNLM"/>
    </source>
</evidence>
<reference evidence="1" key="1">
    <citation type="journal article" date="2019" name="PLoS Negl. Trop. Dis.">
        <title>Revisiting the worldwide diversity of Leptospira species in the environment.</title>
        <authorList>
            <person name="Vincent A.T."/>
            <person name="Schiettekatte O."/>
            <person name="Bourhy P."/>
            <person name="Veyrier F.J."/>
            <person name="Picardeau M."/>
        </authorList>
    </citation>
    <scope>NUCLEOTIDE SEQUENCE [LARGE SCALE GENOMIC DNA]</scope>
    <source>
        <strain evidence="1">SSW15</strain>
    </source>
</reference>
<protein>
    <recommendedName>
        <fullName evidence="3">TIGR04452 family lipoprotein</fullName>
    </recommendedName>
</protein>
<proteinExistence type="predicted"/>
<organism evidence="1 2">
    <name type="scientific">Leptospira fletcheri</name>
    <dbReference type="NCBI Taxonomy" id="2484981"/>
    <lineage>
        <taxon>Bacteria</taxon>
        <taxon>Pseudomonadati</taxon>
        <taxon>Spirochaetota</taxon>
        <taxon>Spirochaetia</taxon>
        <taxon>Leptospirales</taxon>
        <taxon>Leptospiraceae</taxon>
        <taxon>Leptospira</taxon>
    </lineage>
</organism>
<dbReference type="AlphaFoldDB" id="A0A4R9GHV9"/>
<evidence type="ECO:0000313" key="1">
    <source>
        <dbReference type="EMBL" id="TGK12310.1"/>
    </source>
</evidence>
<evidence type="ECO:0000313" key="2">
    <source>
        <dbReference type="Proteomes" id="UP000298458"/>
    </source>
</evidence>
<sequence>MKVINSFIILTVLCFFHLYGCIQGTSILGPSVTSSDAALKVDMAVFVGLAANPNASNLQSSSFSVLTVIQQTLGVNPRDLKTKFESKSVDDCTNNLMLYAATTTTNLNGLVIVAGSCKLKKEPI</sequence>
<gene>
    <name evidence="1" type="ORF">EHO60_08620</name>
</gene>
<dbReference type="Proteomes" id="UP000298458">
    <property type="component" value="Unassembled WGS sequence"/>
</dbReference>
<comment type="caution">
    <text evidence="1">The sequence shown here is derived from an EMBL/GenBank/DDBJ whole genome shotgun (WGS) entry which is preliminary data.</text>
</comment>
<accession>A0A4R9GHV9</accession>
<dbReference type="EMBL" id="RQET01000004">
    <property type="protein sequence ID" value="TGK12310.1"/>
    <property type="molecule type" value="Genomic_DNA"/>
</dbReference>
<keyword evidence="2" id="KW-1185">Reference proteome</keyword>
<name>A0A4R9GHV9_9LEPT</name>